<proteinExistence type="predicted"/>
<dbReference type="Pfam" id="PF14594">
    <property type="entry name" value="Sipho_Gp37"/>
    <property type="match status" value="1"/>
</dbReference>
<organism evidence="2 3">
    <name type="scientific">Clostridium beijerinckii</name>
    <name type="common">Clostridium MP</name>
    <dbReference type="NCBI Taxonomy" id="1520"/>
    <lineage>
        <taxon>Bacteria</taxon>
        <taxon>Bacillati</taxon>
        <taxon>Bacillota</taxon>
        <taxon>Clostridia</taxon>
        <taxon>Eubacteriales</taxon>
        <taxon>Clostridiaceae</taxon>
        <taxon>Clostridium</taxon>
    </lineage>
</organism>
<evidence type="ECO:0000313" key="3">
    <source>
        <dbReference type="Proteomes" id="UP000587880"/>
    </source>
</evidence>
<reference evidence="2 3" key="1">
    <citation type="submission" date="2020-04" db="EMBL/GenBank/DDBJ databases">
        <authorList>
            <person name="Hitch T.C.A."/>
            <person name="Wylensek D."/>
            <person name="Clavel T."/>
        </authorList>
    </citation>
    <scope>NUCLEOTIDE SEQUENCE [LARGE SCALE GENOMIC DNA]</scope>
    <source>
        <strain evidence="2 3">WB01_NA02</strain>
    </source>
</reference>
<name>A0A1S8NWL8_CLOBE</name>
<dbReference type="EMBL" id="JABAGD010000008">
    <property type="protein sequence ID" value="NMF04300.1"/>
    <property type="molecule type" value="Genomic_DNA"/>
</dbReference>
<dbReference type="RefSeq" id="WP_077869616.1">
    <property type="nucleotide sequence ID" value="NZ_BKAK01000119.1"/>
</dbReference>
<comment type="caution">
    <text evidence="2">The sequence shown here is derived from an EMBL/GenBank/DDBJ whole genome shotgun (WGS) entry which is preliminary data.</text>
</comment>
<evidence type="ECO:0000259" key="1">
    <source>
        <dbReference type="Pfam" id="PF14594"/>
    </source>
</evidence>
<evidence type="ECO:0000313" key="2">
    <source>
        <dbReference type="EMBL" id="NMF04300.1"/>
    </source>
</evidence>
<accession>A0A1S8NWL8</accession>
<dbReference type="Proteomes" id="UP000587880">
    <property type="component" value="Unassembled WGS sequence"/>
</dbReference>
<dbReference type="InterPro" id="IPR029432">
    <property type="entry name" value="Gp28/Gp37-like_dom"/>
</dbReference>
<dbReference type="GeneID" id="66347924"/>
<sequence>MELLIFDRNLTFKGIVEGFISFRYVRKYFEAGEFELHCGLTPEILSLLKRENIIYIKGDPEAAYIEYVNLKQDEEGKEIIIAKGYFLTGYLNRRIIWGTEIINDTTENAMRQLVDHNCINPMDLSRIINNLTLGSLKGFNESVNYQVSYSNLAEEIKNLSNISDLGHRIKFDPVNKDLIFEVYKGQDRSISQNVNPRIIFSKEFENVLSQEFTDSLNNYKNLVLIGGIGEGPERKLATVGNSAGLDRFEIFADQKSLTNVDKDNNVLSEQAYHDLLIEKGNEALAATKEVLTFDSTINVNSNLAYKKDFNLGDIVTCVSKRWNLVINARITEVEEVYEQNGQTINIIFGNNVPTLIDKLKQKMRG</sequence>
<feature type="domain" description="Gp28/Gp37-like" evidence="1">
    <location>
        <begin position="3"/>
        <end position="350"/>
    </location>
</feature>
<protein>
    <recommendedName>
        <fullName evidence="1">Gp28/Gp37-like domain-containing protein</fullName>
    </recommendedName>
</protein>
<gene>
    <name evidence="2" type="ORF">HF849_05910</name>
</gene>
<dbReference type="AlphaFoldDB" id="A0A1S8NWL8"/>